<organism evidence="11 12">
    <name type="scientific">Somion occarium</name>
    <dbReference type="NCBI Taxonomy" id="3059160"/>
    <lineage>
        <taxon>Eukaryota</taxon>
        <taxon>Fungi</taxon>
        <taxon>Dikarya</taxon>
        <taxon>Basidiomycota</taxon>
        <taxon>Agaricomycotina</taxon>
        <taxon>Agaricomycetes</taxon>
        <taxon>Polyporales</taxon>
        <taxon>Cerrenaceae</taxon>
        <taxon>Somion</taxon>
    </lineage>
</organism>
<dbReference type="SUPFAM" id="SSF52029">
    <property type="entry name" value="GroEL apical domain-like"/>
    <property type="match status" value="1"/>
</dbReference>
<protein>
    <recommendedName>
        <fullName evidence="4 10">T-complex protein 1 subunit delta</fullName>
    </recommendedName>
</protein>
<sequence>MAARAANSIAPTAVGSSVANSSFNDKGKPMEVRRSNMVAAKAISDAVRTSLGPRGMDKMIQTSKGEVIITNDGATILKSIQALHPAAKMLVDLSAAQDVEAGDGTTSVVVLAGSLLGAAEKMLQKGLHPTIIAESFLKASTKAVEYLTEMSTPVNLNDRSSLLRAATTSLQSKIVSQYSSTLAPIAVEAVLRLVTPTSSNVDLRDIRIVKKVGGTIEDTELVDGVVLNQNVVTSAGGPTRIEKAKIGIIQFQLSAPKPDMDNTVVINDYRQMDKVIKEGRQYLLNICKKIKKANCNVLLIQKSILRDAVDDTSLTFLKRLNILVIKDVERDEIEFLSKSLSCKPVADIEAFTEDKLGYADLVEEANHSGAKVVKILGVKNPGRTVSILATGSNHLVLEECERSLHDALCVVRCLVKKRALIVGGGAPEIHVSRLLSQYAHSLKGMEAYCFQAYADALEVIPTTLAENAGLNPISIVTELRNRHALGERNAGINVRKGLISNILEEDVVQPLLVSTSAIELSTETVCLILKIDDYVQAR</sequence>
<gene>
    <name evidence="11" type="ORF">GFSPODELE1_LOCUS5276</name>
</gene>
<evidence type="ECO:0000256" key="8">
    <source>
        <dbReference type="ARBA" id="ARBA00023186"/>
    </source>
</evidence>
<dbReference type="Gene3D" id="3.50.7.10">
    <property type="entry name" value="GroEL"/>
    <property type="match status" value="1"/>
</dbReference>
<reference evidence="12" key="1">
    <citation type="submission" date="2024-04" db="EMBL/GenBank/DDBJ databases">
        <authorList>
            <person name="Shaw F."/>
            <person name="Minotto A."/>
        </authorList>
    </citation>
    <scope>NUCLEOTIDE SEQUENCE [LARGE SCALE GENOMIC DNA]</scope>
</reference>
<dbReference type="NCBIfam" id="TIGR02342">
    <property type="entry name" value="chap_CCT_delta"/>
    <property type="match status" value="1"/>
</dbReference>
<evidence type="ECO:0000256" key="3">
    <source>
        <dbReference type="ARBA" id="ARBA00011531"/>
    </source>
</evidence>
<dbReference type="InterPro" id="IPR053374">
    <property type="entry name" value="TCP-1_chaperonin"/>
</dbReference>
<dbReference type="NCBIfam" id="NF041083">
    <property type="entry name" value="thermosome_beta"/>
    <property type="match status" value="1"/>
</dbReference>
<dbReference type="PROSITE" id="PS00995">
    <property type="entry name" value="TCP1_3"/>
    <property type="match status" value="1"/>
</dbReference>
<accession>A0ABP1DEL0</accession>
<keyword evidence="7 9" id="KW-0067">ATP-binding</keyword>
<dbReference type="CDD" id="cd03338">
    <property type="entry name" value="TCP1_delta"/>
    <property type="match status" value="1"/>
</dbReference>
<dbReference type="SUPFAM" id="SSF48592">
    <property type="entry name" value="GroEL equatorial domain-like"/>
    <property type="match status" value="1"/>
</dbReference>
<evidence type="ECO:0000256" key="10">
    <source>
        <dbReference type="RuleBase" id="RU004192"/>
    </source>
</evidence>
<dbReference type="InterPro" id="IPR012717">
    <property type="entry name" value="Chap_CCT_delta"/>
</dbReference>
<proteinExistence type="inferred from homology"/>
<dbReference type="PRINTS" id="PR00304">
    <property type="entry name" value="TCOMPLEXTCP1"/>
</dbReference>
<dbReference type="SUPFAM" id="SSF54849">
    <property type="entry name" value="GroEL-intermediate domain like"/>
    <property type="match status" value="1"/>
</dbReference>
<dbReference type="InterPro" id="IPR054827">
    <property type="entry name" value="thermosome_alpha"/>
</dbReference>
<evidence type="ECO:0000313" key="11">
    <source>
        <dbReference type="EMBL" id="CAL1705099.1"/>
    </source>
</evidence>
<dbReference type="InterPro" id="IPR027413">
    <property type="entry name" value="GROEL-like_equatorial_sf"/>
</dbReference>
<evidence type="ECO:0000256" key="1">
    <source>
        <dbReference type="ARBA" id="ARBA00004496"/>
    </source>
</evidence>
<evidence type="ECO:0000313" key="12">
    <source>
        <dbReference type="Proteomes" id="UP001497453"/>
    </source>
</evidence>
<dbReference type="InterPro" id="IPR002194">
    <property type="entry name" value="Chaperonin_TCP-1_CS"/>
</dbReference>
<evidence type="ECO:0000256" key="4">
    <source>
        <dbReference type="ARBA" id="ARBA00016107"/>
    </source>
</evidence>
<evidence type="ECO:0000256" key="6">
    <source>
        <dbReference type="ARBA" id="ARBA00022741"/>
    </source>
</evidence>
<dbReference type="InterPro" id="IPR027410">
    <property type="entry name" value="TCP-1-like_intermed_sf"/>
</dbReference>
<dbReference type="NCBIfam" id="NF041082">
    <property type="entry name" value="thermosome_alpha"/>
    <property type="match status" value="1"/>
</dbReference>
<evidence type="ECO:0000256" key="9">
    <source>
        <dbReference type="RuleBase" id="RU004187"/>
    </source>
</evidence>
<dbReference type="PANTHER" id="PTHR11353">
    <property type="entry name" value="CHAPERONIN"/>
    <property type="match status" value="1"/>
</dbReference>
<dbReference type="PROSITE" id="PS00750">
    <property type="entry name" value="TCP1_1"/>
    <property type="match status" value="1"/>
</dbReference>
<comment type="subcellular location">
    <subcellularLocation>
        <location evidence="1">Cytoplasm</location>
    </subcellularLocation>
</comment>
<name>A0ABP1DEL0_9APHY</name>
<evidence type="ECO:0000256" key="2">
    <source>
        <dbReference type="ARBA" id="ARBA00008020"/>
    </source>
</evidence>
<keyword evidence="12" id="KW-1185">Reference proteome</keyword>
<dbReference type="EMBL" id="OZ037946">
    <property type="protein sequence ID" value="CAL1705099.1"/>
    <property type="molecule type" value="Genomic_DNA"/>
</dbReference>
<keyword evidence="5" id="KW-0963">Cytoplasm</keyword>
<comment type="similarity">
    <text evidence="2 9">Belongs to the TCP-1 chaperonin family.</text>
</comment>
<dbReference type="Gene3D" id="1.10.560.10">
    <property type="entry name" value="GroEL-like equatorial domain"/>
    <property type="match status" value="1"/>
</dbReference>
<dbReference type="InterPro" id="IPR017998">
    <property type="entry name" value="Chaperone_TCP-1"/>
</dbReference>
<dbReference type="InterPro" id="IPR002423">
    <property type="entry name" value="Cpn60/GroEL/TCP-1"/>
</dbReference>
<keyword evidence="6 9" id="KW-0547">Nucleotide-binding</keyword>
<dbReference type="InterPro" id="IPR027409">
    <property type="entry name" value="GroEL-like_apical_dom_sf"/>
</dbReference>
<dbReference type="Proteomes" id="UP001497453">
    <property type="component" value="Chromosome 3"/>
</dbReference>
<evidence type="ECO:0000256" key="7">
    <source>
        <dbReference type="ARBA" id="ARBA00022840"/>
    </source>
</evidence>
<comment type="subunit">
    <text evidence="3">Heterooligomeric complex of about 850 to 900 kDa that forms two stacked rings, 12 to 16 nm in diameter.</text>
</comment>
<dbReference type="Pfam" id="PF00118">
    <property type="entry name" value="Cpn60_TCP1"/>
    <property type="match status" value="1"/>
</dbReference>
<dbReference type="Gene3D" id="3.30.260.10">
    <property type="entry name" value="TCP-1-like chaperonin intermediate domain"/>
    <property type="match status" value="1"/>
</dbReference>
<evidence type="ECO:0000256" key="5">
    <source>
        <dbReference type="ARBA" id="ARBA00022490"/>
    </source>
</evidence>
<keyword evidence="8 9" id="KW-0143">Chaperone</keyword>